<dbReference type="SUPFAM" id="SSF51735">
    <property type="entry name" value="NAD(P)-binding Rossmann-fold domains"/>
    <property type="match status" value="1"/>
</dbReference>
<accession>A0A4R6WLF7</accession>
<protein>
    <recommendedName>
        <fullName evidence="4 6">dTDP-4-dehydrorhamnose reductase</fullName>
        <ecNumber evidence="3 6">1.1.1.133</ecNumber>
    </recommendedName>
</protein>
<evidence type="ECO:0000313" key="8">
    <source>
        <dbReference type="EMBL" id="TDQ81542.1"/>
    </source>
</evidence>
<dbReference type="PANTHER" id="PTHR10491:SF4">
    <property type="entry name" value="METHIONINE ADENOSYLTRANSFERASE 2 SUBUNIT BETA"/>
    <property type="match status" value="1"/>
</dbReference>
<evidence type="ECO:0000313" key="9">
    <source>
        <dbReference type="Proteomes" id="UP000295783"/>
    </source>
</evidence>
<dbReference type="GO" id="GO:0008831">
    <property type="term" value="F:dTDP-4-dehydrorhamnose reductase activity"/>
    <property type="evidence" value="ECO:0007669"/>
    <property type="project" value="UniProtKB-EC"/>
</dbReference>
<feature type="domain" description="RmlD-like substrate binding" evidence="7">
    <location>
        <begin position="6"/>
        <end position="294"/>
    </location>
</feature>
<evidence type="ECO:0000256" key="2">
    <source>
        <dbReference type="ARBA" id="ARBA00010944"/>
    </source>
</evidence>
<dbReference type="EC" id="1.1.1.133" evidence="3 6"/>
<dbReference type="Pfam" id="PF04321">
    <property type="entry name" value="RmlD_sub_bind"/>
    <property type="match status" value="1"/>
</dbReference>
<dbReference type="AlphaFoldDB" id="A0A4R6WLF7"/>
<evidence type="ECO:0000256" key="4">
    <source>
        <dbReference type="ARBA" id="ARBA00017099"/>
    </source>
</evidence>
<organism evidence="8 9">
    <name type="scientific">Dongia mobilis</name>
    <dbReference type="NCBI Taxonomy" id="578943"/>
    <lineage>
        <taxon>Bacteria</taxon>
        <taxon>Pseudomonadati</taxon>
        <taxon>Pseudomonadota</taxon>
        <taxon>Alphaproteobacteria</taxon>
        <taxon>Rhodospirillales</taxon>
        <taxon>Dongiaceae</taxon>
        <taxon>Dongia</taxon>
    </lineage>
</organism>
<evidence type="ECO:0000256" key="5">
    <source>
        <dbReference type="ARBA" id="ARBA00048200"/>
    </source>
</evidence>
<keyword evidence="6" id="KW-0521">NADP</keyword>
<sequence>MRRAKQILIIGRNPALGADLTALRWPAGTEIHSFDGPDVGLLDIERLRRNVEALAPDLIVSIVGSAANERAERDRTLTQARSHWAVGDLAEVAGARNIPLLHLSSDQVFSGDRTTPYLESDAPDAISVFGQAQAAAEAEIRAHCRHHVILRSGWLFGIHGHNMLRTMLSLGKRGGRVHIPHDHVSGPTPARELCSALRQVATVVLDTAASDGAGHTVHFSATPPATLFEFGRVALGHAAAYRVAAELVPISPSRFGAIGAPARRTELDCAIARERFGLVQPDWHEALAACVDEICRTDTIVSEQDLSAALVPMMPRRGALPALLQRDRRRAV</sequence>
<evidence type="ECO:0000259" key="7">
    <source>
        <dbReference type="Pfam" id="PF04321"/>
    </source>
</evidence>
<evidence type="ECO:0000256" key="6">
    <source>
        <dbReference type="RuleBase" id="RU364082"/>
    </source>
</evidence>
<comment type="caution">
    <text evidence="8">The sequence shown here is derived from an EMBL/GenBank/DDBJ whole genome shotgun (WGS) entry which is preliminary data.</text>
</comment>
<keyword evidence="9" id="KW-1185">Reference proteome</keyword>
<keyword evidence="6" id="KW-0560">Oxidoreductase</keyword>
<dbReference type="Gene3D" id="3.40.50.720">
    <property type="entry name" value="NAD(P)-binding Rossmann-like Domain"/>
    <property type="match status" value="1"/>
</dbReference>
<comment type="pathway">
    <text evidence="1 6">Carbohydrate biosynthesis; dTDP-L-rhamnose biosynthesis.</text>
</comment>
<proteinExistence type="inferred from homology"/>
<name>A0A4R6WLF7_9PROT</name>
<dbReference type="EMBL" id="SNYW01000009">
    <property type="protein sequence ID" value="TDQ81542.1"/>
    <property type="molecule type" value="Genomic_DNA"/>
</dbReference>
<dbReference type="GO" id="GO:0019305">
    <property type="term" value="P:dTDP-rhamnose biosynthetic process"/>
    <property type="evidence" value="ECO:0007669"/>
    <property type="project" value="UniProtKB-UniPathway"/>
</dbReference>
<dbReference type="Gene3D" id="3.90.25.10">
    <property type="entry name" value="UDP-galactose 4-epimerase, domain 1"/>
    <property type="match status" value="1"/>
</dbReference>
<comment type="similarity">
    <text evidence="2 6">Belongs to the dTDP-4-dehydrorhamnose reductase family.</text>
</comment>
<evidence type="ECO:0000256" key="1">
    <source>
        <dbReference type="ARBA" id="ARBA00004781"/>
    </source>
</evidence>
<comment type="function">
    <text evidence="6">Catalyzes the reduction of dTDP-6-deoxy-L-lyxo-4-hexulose to yield dTDP-L-rhamnose.</text>
</comment>
<dbReference type="Proteomes" id="UP000295783">
    <property type="component" value="Unassembled WGS sequence"/>
</dbReference>
<comment type="catalytic activity">
    <reaction evidence="5 6">
        <text>dTDP-beta-L-rhamnose + NADP(+) = dTDP-4-dehydro-beta-L-rhamnose + NADPH + H(+)</text>
        <dbReference type="Rhea" id="RHEA:21796"/>
        <dbReference type="ChEBI" id="CHEBI:15378"/>
        <dbReference type="ChEBI" id="CHEBI:57510"/>
        <dbReference type="ChEBI" id="CHEBI:57783"/>
        <dbReference type="ChEBI" id="CHEBI:58349"/>
        <dbReference type="ChEBI" id="CHEBI:62830"/>
        <dbReference type="EC" id="1.1.1.133"/>
    </reaction>
</comment>
<dbReference type="RefSeq" id="WP_133614090.1">
    <property type="nucleotide sequence ID" value="NZ_SNYW01000009.1"/>
</dbReference>
<dbReference type="PANTHER" id="PTHR10491">
    <property type="entry name" value="DTDP-4-DEHYDRORHAMNOSE REDUCTASE"/>
    <property type="match status" value="1"/>
</dbReference>
<dbReference type="InterPro" id="IPR005913">
    <property type="entry name" value="dTDP_dehydrorham_reduct"/>
</dbReference>
<evidence type="ECO:0000256" key="3">
    <source>
        <dbReference type="ARBA" id="ARBA00012929"/>
    </source>
</evidence>
<dbReference type="UniPathway" id="UPA00124"/>
<reference evidence="8 9" key="1">
    <citation type="submission" date="2019-03" db="EMBL/GenBank/DDBJ databases">
        <title>Genomic Encyclopedia of Type Strains, Phase III (KMG-III): the genomes of soil and plant-associated and newly described type strains.</title>
        <authorList>
            <person name="Whitman W."/>
        </authorList>
    </citation>
    <scope>NUCLEOTIDE SEQUENCE [LARGE SCALE GENOMIC DNA]</scope>
    <source>
        <strain evidence="8 9">CGMCC 1.7660</strain>
    </source>
</reference>
<dbReference type="OrthoDB" id="9803892at2"/>
<dbReference type="InterPro" id="IPR029903">
    <property type="entry name" value="RmlD-like-bd"/>
</dbReference>
<comment type="cofactor">
    <cofactor evidence="6">
        <name>Mg(2+)</name>
        <dbReference type="ChEBI" id="CHEBI:18420"/>
    </cofactor>
    <text evidence="6">Binds 1 Mg(2+) ion per monomer.</text>
</comment>
<gene>
    <name evidence="8" type="ORF">A8950_2611</name>
</gene>
<dbReference type="InterPro" id="IPR036291">
    <property type="entry name" value="NAD(P)-bd_dom_sf"/>
</dbReference>